<organism evidence="2">
    <name type="scientific">uncultured Gemmatimonadota bacterium</name>
    <dbReference type="NCBI Taxonomy" id="203437"/>
    <lineage>
        <taxon>Bacteria</taxon>
        <taxon>Pseudomonadati</taxon>
        <taxon>Gemmatimonadota</taxon>
        <taxon>environmental samples</taxon>
    </lineage>
</organism>
<feature type="compositionally biased region" description="Basic and acidic residues" evidence="1">
    <location>
        <begin position="86"/>
        <end position="105"/>
    </location>
</feature>
<feature type="compositionally biased region" description="Polar residues" evidence="1">
    <location>
        <begin position="11"/>
        <end position="24"/>
    </location>
</feature>
<name>A0A6J4KL33_9BACT</name>
<feature type="non-terminal residue" evidence="2">
    <location>
        <position position="1"/>
    </location>
</feature>
<reference evidence="2" key="1">
    <citation type="submission" date="2020-02" db="EMBL/GenBank/DDBJ databases">
        <authorList>
            <person name="Meier V. D."/>
        </authorList>
    </citation>
    <scope>NUCLEOTIDE SEQUENCE</scope>
    <source>
        <strain evidence="2">AVDCRST_MAG68</strain>
    </source>
</reference>
<sequence length="105" mass="11187">DRPRLVRHCTRNSGAPSSTSSTCKGVSGGTDRHAKAQSRRLPGRFAGRRGGADPPRTRGARGDLRAGREGVVLRAQPGRGPIQGDDSVREIGPDPRERVRAQPSV</sequence>
<protein>
    <submittedName>
        <fullName evidence="2">Uncharacterized protein</fullName>
    </submittedName>
</protein>
<proteinExistence type="predicted"/>
<feature type="non-terminal residue" evidence="2">
    <location>
        <position position="105"/>
    </location>
</feature>
<dbReference type="EMBL" id="CADCTW010000057">
    <property type="protein sequence ID" value="CAA9308116.1"/>
    <property type="molecule type" value="Genomic_DNA"/>
</dbReference>
<feature type="region of interest" description="Disordered" evidence="1">
    <location>
        <begin position="1"/>
        <end position="105"/>
    </location>
</feature>
<dbReference type="AlphaFoldDB" id="A0A6J4KL33"/>
<evidence type="ECO:0000256" key="1">
    <source>
        <dbReference type="SAM" id="MobiDB-lite"/>
    </source>
</evidence>
<accession>A0A6J4KL33</accession>
<gene>
    <name evidence="2" type="ORF">AVDCRST_MAG68-1012</name>
</gene>
<evidence type="ECO:0000313" key="2">
    <source>
        <dbReference type="EMBL" id="CAA9308116.1"/>
    </source>
</evidence>
<feature type="compositionally biased region" description="Basic residues" evidence="1">
    <location>
        <begin position="1"/>
        <end position="10"/>
    </location>
</feature>